<evidence type="ECO:0000313" key="4">
    <source>
        <dbReference type="EMBL" id="OCT17196.1"/>
    </source>
</evidence>
<reference evidence="5" key="1">
    <citation type="submission" date="2016-05" db="EMBL/GenBank/DDBJ databases">
        <title>Paenibacillus oryzae. sp. nov., isolated from the rice root.</title>
        <authorList>
            <person name="Zhang J."/>
            <person name="Zhang X."/>
        </authorList>
    </citation>
    <scope>NUCLEOTIDE SEQUENCE [LARGE SCALE GENOMIC DNA]</scope>
    <source>
        <strain evidence="5">KCTC13222</strain>
    </source>
</reference>
<dbReference type="GO" id="GO:0032259">
    <property type="term" value="P:methylation"/>
    <property type="evidence" value="ECO:0007669"/>
    <property type="project" value="UniProtKB-KW"/>
</dbReference>
<dbReference type="InterPro" id="IPR029063">
    <property type="entry name" value="SAM-dependent_MTases_sf"/>
</dbReference>
<dbReference type="Gene3D" id="3.40.50.150">
    <property type="entry name" value="Vaccinia Virus protein VP39"/>
    <property type="match status" value="1"/>
</dbReference>
<dbReference type="AlphaFoldDB" id="A0A1C1A9B7"/>
<feature type="domain" description="Methyltransferase" evidence="3">
    <location>
        <begin position="41"/>
        <end position="140"/>
    </location>
</feature>
<dbReference type="EMBL" id="LYPC01000002">
    <property type="protein sequence ID" value="OCT17196.1"/>
    <property type="molecule type" value="Genomic_DNA"/>
</dbReference>
<dbReference type="OrthoDB" id="9811589at2"/>
<evidence type="ECO:0000313" key="5">
    <source>
        <dbReference type="Proteomes" id="UP000093309"/>
    </source>
</evidence>
<keyword evidence="2 4" id="KW-0808">Transferase</keyword>
<dbReference type="InterPro" id="IPR041698">
    <property type="entry name" value="Methyltransf_25"/>
</dbReference>
<proteinExistence type="predicted"/>
<name>A0A1C1A9B7_9BACL</name>
<dbReference type="PANTHER" id="PTHR43861">
    <property type="entry name" value="TRANS-ACONITATE 2-METHYLTRANSFERASE-RELATED"/>
    <property type="match status" value="1"/>
</dbReference>
<keyword evidence="1 4" id="KW-0489">Methyltransferase</keyword>
<protein>
    <submittedName>
        <fullName evidence="4">Methyltransferase type 12</fullName>
    </submittedName>
</protein>
<dbReference type="STRING" id="512399.A8709_24785"/>
<dbReference type="SUPFAM" id="SSF53335">
    <property type="entry name" value="S-adenosyl-L-methionine-dependent methyltransferases"/>
    <property type="match status" value="1"/>
</dbReference>
<dbReference type="GO" id="GO:0008168">
    <property type="term" value="F:methyltransferase activity"/>
    <property type="evidence" value="ECO:0007669"/>
    <property type="project" value="UniProtKB-KW"/>
</dbReference>
<keyword evidence="5" id="KW-1185">Reference proteome</keyword>
<accession>A0A1C1A9B7</accession>
<dbReference type="CDD" id="cd02440">
    <property type="entry name" value="AdoMet_MTases"/>
    <property type="match status" value="1"/>
</dbReference>
<dbReference type="Pfam" id="PF13649">
    <property type="entry name" value="Methyltransf_25"/>
    <property type="match status" value="1"/>
</dbReference>
<organism evidence="4 5">
    <name type="scientific">Paenibacillus pectinilyticus</name>
    <dbReference type="NCBI Taxonomy" id="512399"/>
    <lineage>
        <taxon>Bacteria</taxon>
        <taxon>Bacillati</taxon>
        <taxon>Bacillota</taxon>
        <taxon>Bacilli</taxon>
        <taxon>Bacillales</taxon>
        <taxon>Paenibacillaceae</taxon>
        <taxon>Paenibacillus</taxon>
    </lineage>
</organism>
<evidence type="ECO:0000256" key="1">
    <source>
        <dbReference type="ARBA" id="ARBA00022603"/>
    </source>
</evidence>
<sequence>MSYEKFAYTYDRLMNSMPYADWLRFTKESFERFDVKPTTLVDLGCGTGNLSIPLAAEGYQVTGIDLSEDMLAVAEQKQSDHQGPLRGGAIRWIQQDLREWELGEEVDVAISFCDSLNYLLEEEDIVDAFRQTLAGLKPGGLFLFDVHTPEQLFAYADSQPFFLNEDDVAYIWTSELDEERVQIVHDLTIFVKDSGRGDTFRRIDETHEQRAYSLQWLEQMLLEVGFREVHVVADFTWEQPTVQTERAFFIAKK</sequence>
<evidence type="ECO:0000259" key="3">
    <source>
        <dbReference type="Pfam" id="PF13649"/>
    </source>
</evidence>
<dbReference type="RefSeq" id="WP_065850445.1">
    <property type="nucleotide sequence ID" value="NZ_LYPC01000002.1"/>
</dbReference>
<dbReference type="PANTHER" id="PTHR43861:SF1">
    <property type="entry name" value="TRANS-ACONITATE 2-METHYLTRANSFERASE"/>
    <property type="match status" value="1"/>
</dbReference>
<dbReference type="Gene3D" id="2.20.25.110">
    <property type="entry name" value="S-adenosyl-L-methionine-dependent methyltransferases"/>
    <property type="match status" value="1"/>
</dbReference>
<dbReference type="Proteomes" id="UP000093309">
    <property type="component" value="Unassembled WGS sequence"/>
</dbReference>
<evidence type="ECO:0000256" key="2">
    <source>
        <dbReference type="ARBA" id="ARBA00022679"/>
    </source>
</evidence>
<comment type="caution">
    <text evidence="4">The sequence shown here is derived from an EMBL/GenBank/DDBJ whole genome shotgun (WGS) entry which is preliminary data.</text>
</comment>
<gene>
    <name evidence="4" type="ORF">A8709_24785</name>
</gene>